<gene>
    <name evidence="2" type="ORF">BJZ21_003378</name>
</gene>
<reference evidence="2 3" key="1">
    <citation type="submission" date="2020-07" db="EMBL/GenBank/DDBJ databases">
        <title>Sequencing the genomes of 1000 actinobacteria strains.</title>
        <authorList>
            <person name="Klenk H.-P."/>
        </authorList>
    </citation>
    <scope>NUCLEOTIDE SEQUENCE [LARGE SCALE GENOMIC DNA]</scope>
    <source>
        <strain evidence="2 3">DSM 21350</strain>
    </source>
</reference>
<feature type="compositionally biased region" description="Basic and acidic residues" evidence="1">
    <location>
        <begin position="105"/>
        <end position="119"/>
    </location>
</feature>
<evidence type="ECO:0000256" key="1">
    <source>
        <dbReference type="SAM" id="MobiDB-lite"/>
    </source>
</evidence>
<protein>
    <submittedName>
        <fullName evidence="2">Uncharacterized protein</fullName>
    </submittedName>
</protein>
<dbReference type="EMBL" id="JACCBG010000001">
    <property type="protein sequence ID" value="NYD43295.1"/>
    <property type="molecule type" value="Genomic_DNA"/>
</dbReference>
<dbReference type="Proteomes" id="UP000535511">
    <property type="component" value="Unassembled WGS sequence"/>
</dbReference>
<feature type="compositionally biased region" description="Polar residues" evidence="1">
    <location>
        <begin position="1"/>
        <end position="10"/>
    </location>
</feature>
<dbReference type="RefSeq" id="WP_179664830.1">
    <property type="nucleotide sequence ID" value="NZ_JACCBG010000001.1"/>
</dbReference>
<proteinExistence type="predicted"/>
<comment type="caution">
    <text evidence="2">The sequence shown here is derived from an EMBL/GenBank/DDBJ whole genome shotgun (WGS) entry which is preliminary data.</text>
</comment>
<organism evidence="2 3">
    <name type="scientific">Nocardioides panaciterrulae</name>
    <dbReference type="NCBI Taxonomy" id="661492"/>
    <lineage>
        <taxon>Bacteria</taxon>
        <taxon>Bacillati</taxon>
        <taxon>Actinomycetota</taxon>
        <taxon>Actinomycetes</taxon>
        <taxon>Propionibacteriales</taxon>
        <taxon>Nocardioidaceae</taxon>
        <taxon>Nocardioides</taxon>
    </lineage>
</organism>
<accession>A0A7Y9E9B1</accession>
<evidence type="ECO:0000313" key="3">
    <source>
        <dbReference type="Proteomes" id="UP000535511"/>
    </source>
</evidence>
<keyword evidence="3" id="KW-1185">Reference proteome</keyword>
<name>A0A7Y9E9B1_9ACTN</name>
<sequence length="119" mass="12252">MSDPSDQNEPGDQPEAGDQPDQAGDHADQAEAEAGDQAEHGDLGPMPEPQIEPGEPAPGGADAVGDGPHAGTDTPDLSLRDNPAVDDVALPEEMKEGEDTSTQATRDEEPMSGERESPA</sequence>
<feature type="compositionally biased region" description="Low complexity" evidence="1">
    <location>
        <begin position="49"/>
        <end position="71"/>
    </location>
</feature>
<feature type="region of interest" description="Disordered" evidence="1">
    <location>
        <begin position="1"/>
        <end position="119"/>
    </location>
</feature>
<dbReference type="AlphaFoldDB" id="A0A7Y9E9B1"/>
<evidence type="ECO:0000313" key="2">
    <source>
        <dbReference type="EMBL" id="NYD43295.1"/>
    </source>
</evidence>